<evidence type="ECO:0000259" key="6">
    <source>
        <dbReference type="Pfam" id="PF04127"/>
    </source>
</evidence>
<dbReference type="Proteomes" id="UP001168552">
    <property type="component" value="Unassembled WGS sequence"/>
</dbReference>
<dbReference type="HAMAP" id="MF_02225">
    <property type="entry name" value="CoaBC"/>
    <property type="match status" value="1"/>
</dbReference>
<gene>
    <name evidence="3 7" type="primary">coaBC</name>
    <name evidence="7" type="ORF">QWY31_13720</name>
</gene>
<comment type="function">
    <text evidence="3">Catalyzes two sequential steps in the biosynthesis of coenzyme A. In the first step cysteine is conjugated to 4'-phosphopantothenate to form 4-phosphopantothenoylcysteine. In the second step the latter compound is decarboxylated to form 4'-phosphopantotheine.</text>
</comment>
<feature type="region of interest" description="Phosphopantothenoylcysteine decarboxylase" evidence="3">
    <location>
        <begin position="1"/>
        <end position="190"/>
    </location>
</feature>
<sequence length="401" mass="43177">MLRGKKILLGVSGSIAAYKSAILTRLLVKKGAEVQVVMTASASTFITPLTLSTLSKRPALQEFVKDATGQWNNHVDLGLWADVMLIAPASANTLAKMAHGLCDNLLLACYLSARCPVLVAPAMDLDMYQHPSTLSNIRTLQSYGNQVIEAEHGELASGLVGQGRMAEPEHLVAALERHFSTKNLPLTGKKALVTAGPTYEAIDPVRFIGNHSTGKMGFAIAEELSRQGALVTLVSGPSSQRVNENAIVRKAVTSAEEMYQASQAEFESCDIVVLAAAVADYKPKHVADKKIKKEAGVIPSIELEKTTDIASSLGKIKTKQFIVGFALETDHEKENAEGKLKNKNFDLIVLNSLQDAGAGFGYDTNKITLIDAQLQAKSFPLKSKKEVAQDIVHEIIQKLSS</sequence>
<comment type="caution">
    <text evidence="7">The sequence shown here is derived from an EMBL/GenBank/DDBJ whole genome shotgun (WGS) entry which is preliminary data.</text>
</comment>
<dbReference type="InterPro" id="IPR036551">
    <property type="entry name" value="Flavin_trans-like"/>
</dbReference>
<dbReference type="PANTHER" id="PTHR14359:SF6">
    <property type="entry name" value="PHOSPHOPANTOTHENOYLCYSTEINE DECARBOXYLASE"/>
    <property type="match status" value="1"/>
</dbReference>
<feature type="domain" description="DNA/pantothenate metabolism flavoprotein C-terminal" evidence="6">
    <location>
        <begin position="186"/>
        <end position="397"/>
    </location>
</feature>
<keyword evidence="2 3" id="KW-0456">Lyase</keyword>
<reference evidence="7" key="1">
    <citation type="submission" date="2023-06" db="EMBL/GenBank/DDBJ databases">
        <title>Cytophagales bacterium Strain LB-30, isolated from soil.</title>
        <authorList>
            <person name="Liu B."/>
        </authorList>
    </citation>
    <scope>NUCLEOTIDE SEQUENCE</scope>
    <source>
        <strain evidence="7">LB-30</strain>
    </source>
</reference>
<evidence type="ECO:0000313" key="8">
    <source>
        <dbReference type="Proteomes" id="UP001168552"/>
    </source>
</evidence>
<dbReference type="GO" id="GO:0004632">
    <property type="term" value="F:phosphopantothenate--cysteine ligase activity"/>
    <property type="evidence" value="ECO:0007669"/>
    <property type="project" value="UniProtKB-EC"/>
</dbReference>
<comment type="caution">
    <text evidence="3">Lacks conserved residue(s) required for the propagation of feature annotation.</text>
</comment>
<name>A0ABT8F7Z8_9BACT</name>
<feature type="binding site" evidence="3">
    <location>
        <position position="339"/>
    </location>
    <ligand>
        <name>CTP</name>
        <dbReference type="ChEBI" id="CHEBI:37563"/>
    </ligand>
</feature>
<feature type="binding site" evidence="3">
    <location>
        <position position="325"/>
    </location>
    <ligand>
        <name>CTP</name>
        <dbReference type="ChEBI" id="CHEBI:37563"/>
    </ligand>
</feature>
<keyword evidence="8" id="KW-1185">Reference proteome</keyword>
<comment type="pathway">
    <text evidence="3 4">Cofactor biosynthesis; coenzyme A biosynthesis; CoA from (R)-pantothenate: step 2/5.</text>
</comment>
<dbReference type="InterPro" id="IPR003382">
    <property type="entry name" value="Flavoprotein"/>
</dbReference>
<dbReference type="EMBL" id="JAUHJS010000007">
    <property type="protein sequence ID" value="MDN4166562.1"/>
    <property type="molecule type" value="Genomic_DNA"/>
</dbReference>
<dbReference type="Gene3D" id="3.40.50.1950">
    <property type="entry name" value="Flavin prenyltransferase-like"/>
    <property type="match status" value="1"/>
</dbReference>
<keyword evidence="3 4" id="KW-0436">Ligase</keyword>
<feature type="region of interest" description="Phosphopantothenate--cysteine ligase" evidence="3">
    <location>
        <begin position="191"/>
        <end position="401"/>
    </location>
</feature>
<dbReference type="EC" id="6.3.2.5" evidence="3"/>
<dbReference type="GO" id="GO:0004633">
    <property type="term" value="F:phosphopantothenoylcysteine decarboxylase activity"/>
    <property type="evidence" value="ECO:0007669"/>
    <property type="project" value="UniProtKB-EC"/>
</dbReference>
<dbReference type="InterPro" id="IPR005252">
    <property type="entry name" value="CoaBC"/>
</dbReference>
<keyword evidence="3 4" id="KW-0288">FMN</keyword>
<evidence type="ECO:0000259" key="5">
    <source>
        <dbReference type="Pfam" id="PF02441"/>
    </source>
</evidence>
<evidence type="ECO:0000313" key="7">
    <source>
        <dbReference type="EMBL" id="MDN4166562.1"/>
    </source>
</evidence>
<dbReference type="Gene3D" id="3.40.50.10300">
    <property type="entry name" value="CoaB-like"/>
    <property type="match status" value="1"/>
</dbReference>
<dbReference type="NCBIfam" id="TIGR00521">
    <property type="entry name" value="coaBC_dfp"/>
    <property type="match status" value="1"/>
</dbReference>
<comment type="pathway">
    <text evidence="3 4">Cofactor biosynthesis; coenzyme A biosynthesis; CoA from (R)-pantothenate: step 3/5.</text>
</comment>
<evidence type="ECO:0000256" key="3">
    <source>
        <dbReference type="HAMAP-Rule" id="MF_02225"/>
    </source>
</evidence>
<proteinExistence type="inferred from homology"/>
<dbReference type="RefSeq" id="WP_320005100.1">
    <property type="nucleotide sequence ID" value="NZ_JAUHJS010000007.1"/>
</dbReference>
<dbReference type="InterPro" id="IPR035929">
    <property type="entry name" value="CoaB-like_sf"/>
</dbReference>
<keyword evidence="3" id="KW-0460">Magnesium</keyword>
<feature type="binding site" evidence="3">
    <location>
        <position position="280"/>
    </location>
    <ligand>
        <name>CTP</name>
        <dbReference type="ChEBI" id="CHEBI:37563"/>
    </ligand>
</feature>
<feature type="binding site" evidence="3">
    <location>
        <position position="343"/>
    </location>
    <ligand>
        <name>CTP</name>
        <dbReference type="ChEBI" id="CHEBI:37563"/>
    </ligand>
</feature>
<comment type="function">
    <text evidence="4">Catalyzes two steps in the biosynthesis of coenzyme A. In the first step cysteine is conjugated to 4'-phosphopantothenate to form 4-phosphopantothenoylcysteine, in the latter compound is decarboxylated to form 4'-phosphopantotheine.</text>
</comment>
<dbReference type="Pfam" id="PF04127">
    <property type="entry name" value="DFP"/>
    <property type="match status" value="1"/>
</dbReference>
<comment type="similarity">
    <text evidence="3 4">In the C-terminal section; belongs to the PPC synthetase family.</text>
</comment>
<dbReference type="SUPFAM" id="SSF102645">
    <property type="entry name" value="CoaB-like"/>
    <property type="match status" value="1"/>
</dbReference>
<dbReference type="Pfam" id="PF02441">
    <property type="entry name" value="Flavoprotein"/>
    <property type="match status" value="1"/>
</dbReference>
<dbReference type="PANTHER" id="PTHR14359">
    <property type="entry name" value="HOMO-OLIGOMERIC FLAVIN CONTAINING CYS DECARBOXYLASE FAMILY"/>
    <property type="match status" value="1"/>
</dbReference>
<comment type="catalytic activity">
    <reaction evidence="3 4">
        <text>N-[(R)-4-phosphopantothenoyl]-L-cysteine + H(+) = (R)-4'-phosphopantetheine + CO2</text>
        <dbReference type="Rhea" id="RHEA:16793"/>
        <dbReference type="ChEBI" id="CHEBI:15378"/>
        <dbReference type="ChEBI" id="CHEBI:16526"/>
        <dbReference type="ChEBI" id="CHEBI:59458"/>
        <dbReference type="ChEBI" id="CHEBI:61723"/>
        <dbReference type="EC" id="4.1.1.36"/>
    </reaction>
</comment>
<protein>
    <recommendedName>
        <fullName evidence="3">Coenzyme A biosynthesis bifunctional protein CoaBC</fullName>
    </recommendedName>
    <alternativeName>
        <fullName evidence="3">DNA/pantothenate metabolism flavoprotein</fullName>
    </alternativeName>
    <alternativeName>
        <fullName evidence="3">Phosphopantothenoylcysteine synthetase/decarboxylase</fullName>
        <shortName evidence="3">PPCS-PPCDC</shortName>
    </alternativeName>
    <domain>
        <recommendedName>
            <fullName evidence="3">Phosphopantothenoylcysteine decarboxylase</fullName>
            <shortName evidence="3">PPC decarboxylase</shortName>
            <shortName evidence="3">PPC-DC</shortName>
            <ecNumber evidence="3">4.1.1.36</ecNumber>
        </recommendedName>
        <alternativeName>
            <fullName evidence="3">CoaC</fullName>
        </alternativeName>
    </domain>
    <domain>
        <recommendedName>
            <fullName evidence="3">Phosphopantothenate--cysteine ligase</fullName>
            <ecNumber evidence="3">6.3.2.5</ecNumber>
        </recommendedName>
        <alternativeName>
            <fullName evidence="3">CoaB</fullName>
        </alternativeName>
        <alternativeName>
            <fullName evidence="3">Phosphopantothenoylcysteine synthetase</fullName>
            <shortName evidence="3">PPC synthetase</shortName>
            <shortName evidence="3">PPC-S</shortName>
        </alternativeName>
    </domain>
</protein>
<evidence type="ECO:0000256" key="1">
    <source>
        <dbReference type="ARBA" id="ARBA00022793"/>
    </source>
</evidence>
<feature type="domain" description="Flavoprotein" evidence="5">
    <location>
        <begin position="5"/>
        <end position="177"/>
    </location>
</feature>
<comment type="cofactor">
    <cofactor evidence="3">
        <name>Mg(2+)</name>
        <dbReference type="ChEBI" id="CHEBI:18420"/>
    </cofactor>
</comment>
<organism evidence="7 8">
    <name type="scientific">Shiella aurantiaca</name>
    <dbReference type="NCBI Taxonomy" id="3058365"/>
    <lineage>
        <taxon>Bacteria</taxon>
        <taxon>Pseudomonadati</taxon>
        <taxon>Bacteroidota</taxon>
        <taxon>Cytophagia</taxon>
        <taxon>Cytophagales</taxon>
        <taxon>Shiellaceae</taxon>
        <taxon>Shiella</taxon>
    </lineage>
</organism>
<dbReference type="SUPFAM" id="SSF52507">
    <property type="entry name" value="Homo-oligomeric flavin-containing Cys decarboxylases, HFCD"/>
    <property type="match status" value="1"/>
</dbReference>
<comment type="cofactor">
    <cofactor evidence="3">
        <name>FMN</name>
        <dbReference type="ChEBI" id="CHEBI:58210"/>
    </cofactor>
    <text evidence="3">Binds 1 FMN per subunit.</text>
</comment>
<accession>A0ABT8F7Z8</accession>
<keyword evidence="3 4" id="KW-0285">Flavoprotein</keyword>
<evidence type="ECO:0000256" key="4">
    <source>
        <dbReference type="RuleBase" id="RU364078"/>
    </source>
</evidence>
<feature type="binding site" evidence="3">
    <location>
        <position position="290"/>
    </location>
    <ligand>
        <name>CTP</name>
        <dbReference type="ChEBI" id="CHEBI:37563"/>
    </ligand>
</feature>
<comment type="similarity">
    <text evidence="3 4">In the N-terminal section; belongs to the HFCD (homo-oligomeric flavin containing Cys decarboxylase) superfamily.</text>
</comment>
<dbReference type="EC" id="4.1.1.36" evidence="3"/>
<evidence type="ECO:0000256" key="2">
    <source>
        <dbReference type="ARBA" id="ARBA00023239"/>
    </source>
</evidence>
<keyword evidence="3" id="KW-0511">Multifunctional enzyme</keyword>
<comment type="catalytic activity">
    <reaction evidence="3 4">
        <text>(R)-4'-phosphopantothenate + L-cysteine + CTP = N-[(R)-4-phosphopantothenoyl]-L-cysteine + CMP + diphosphate + H(+)</text>
        <dbReference type="Rhea" id="RHEA:19397"/>
        <dbReference type="ChEBI" id="CHEBI:10986"/>
        <dbReference type="ChEBI" id="CHEBI:15378"/>
        <dbReference type="ChEBI" id="CHEBI:33019"/>
        <dbReference type="ChEBI" id="CHEBI:35235"/>
        <dbReference type="ChEBI" id="CHEBI:37563"/>
        <dbReference type="ChEBI" id="CHEBI:59458"/>
        <dbReference type="ChEBI" id="CHEBI:60377"/>
        <dbReference type="EC" id="6.3.2.5"/>
    </reaction>
</comment>
<dbReference type="InterPro" id="IPR007085">
    <property type="entry name" value="DNA/pantothenate-metab_flavo_C"/>
</dbReference>
<keyword evidence="1 3" id="KW-0210">Decarboxylase</keyword>
<keyword evidence="3" id="KW-0479">Metal-binding</keyword>